<evidence type="ECO:0008006" key="3">
    <source>
        <dbReference type="Google" id="ProtNLM"/>
    </source>
</evidence>
<gene>
    <name evidence="1" type="ORF">HPB51_026343</name>
</gene>
<dbReference type="EMBL" id="JABSTU010000102">
    <property type="protein sequence ID" value="KAH8001103.1"/>
    <property type="molecule type" value="Genomic_DNA"/>
</dbReference>
<evidence type="ECO:0000313" key="1">
    <source>
        <dbReference type="EMBL" id="KAH8001103.1"/>
    </source>
</evidence>
<dbReference type="AlphaFoldDB" id="A0A9J6D3B1"/>
<proteinExistence type="predicted"/>
<organism evidence="1 2">
    <name type="scientific">Rhipicephalus microplus</name>
    <name type="common">Cattle tick</name>
    <name type="synonym">Boophilus microplus</name>
    <dbReference type="NCBI Taxonomy" id="6941"/>
    <lineage>
        <taxon>Eukaryota</taxon>
        <taxon>Metazoa</taxon>
        <taxon>Ecdysozoa</taxon>
        <taxon>Arthropoda</taxon>
        <taxon>Chelicerata</taxon>
        <taxon>Arachnida</taxon>
        <taxon>Acari</taxon>
        <taxon>Parasitiformes</taxon>
        <taxon>Ixodida</taxon>
        <taxon>Ixodoidea</taxon>
        <taxon>Ixodidae</taxon>
        <taxon>Rhipicephalinae</taxon>
        <taxon>Rhipicephalus</taxon>
        <taxon>Boophilus</taxon>
    </lineage>
</organism>
<comment type="caution">
    <text evidence="1">The sequence shown here is derived from an EMBL/GenBank/DDBJ whole genome shotgun (WGS) entry which is preliminary data.</text>
</comment>
<reference evidence="1" key="1">
    <citation type="journal article" date="2020" name="Cell">
        <title>Large-Scale Comparative Analyses of Tick Genomes Elucidate Their Genetic Diversity and Vector Capacities.</title>
        <authorList>
            <consortium name="Tick Genome and Microbiome Consortium (TIGMIC)"/>
            <person name="Jia N."/>
            <person name="Wang J."/>
            <person name="Shi W."/>
            <person name="Du L."/>
            <person name="Sun Y."/>
            <person name="Zhan W."/>
            <person name="Jiang J.F."/>
            <person name="Wang Q."/>
            <person name="Zhang B."/>
            <person name="Ji P."/>
            <person name="Bell-Sakyi L."/>
            <person name="Cui X.M."/>
            <person name="Yuan T.T."/>
            <person name="Jiang B.G."/>
            <person name="Yang W.F."/>
            <person name="Lam T.T."/>
            <person name="Chang Q.C."/>
            <person name="Ding S.J."/>
            <person name="Wang X.J."/>
            <person name="Zhu J.G."/>
            <person name="Ruan X.D."/>
            <person name="Zhao L."/>
            <person name="Wei J.T."/>
            <person name="Ye R.Z."/>
            <person name="Que T.C."/>
            <person name="Du C.H."/>
            <person name="Zhou Y.H."/>
            <person name="Cheng J.X."/>
            <person name="Dai P.F."/>
            <person name="Guo W.B."/>
            <person name="Han X.H."/>
            <person name="Huang E.J."/>
            <person name="Li L.F."/>
            <person name="Wei W."/>
            <person name="Gao Y.C."/>
            <person name="Liu J.Z."/>
            <person name="Shao H.Z."/>
            <person name="Wang X."/>
            <person name="Wang C.C."/>
            <person name="Yang T.C."/>
            <person name="Huo Q.B."/>
            <person name="Li W."/>
            <person name="Chen H.Y."/>
            <person name="Chen S.E."/>
            <person name="Zhou L.G."/>
            <person name="Ni X.B."/>
            <person name="Tian J.H."/>
            <person name="Sheng Y."/>
            <person name="Liu T."/>
            <person name="Pan Y.S."/>
            <person name="Xia L.Y."/>
            <person name="Li J."/>
            <person name="Zhao F."/>
            <person name="Cao W.C."/>
        </authorList>
    </citation>
    <scope>NUCLEOTIDE SEQUENCE</scope>
    <source>
        <strain evidence="1">Rmic-2018</strain>
    </source>
</reference>
<reference evidence="1" key="2">
    <citation type="submission" date="2021-09" db="EMBL/GenBank/DDBJ databases">
        <authorList>
            <person name="Jia N."/>
            <person name="Wang J."/>
            <person name="Shi W."/>
            <person name="Du L."/>
            <person name="Sun Y."/>
            <person name="Zhan W."/>
            <person name="Jiang J."/>
            <person name="Wang Q."/>
            <person name="Zhang B."/>
            <person name="Ji P."/>
            <person name="Sakyi L.B."/>
            <person name="Cui X."/>
            <person name="Yuan T."/>
            <person name="Jiang B."/>
            <person name="Yang W."/>
            <person name="Lam T.T.-Y."/>
            <person name="Chang Q."/>
            <person name="Ding S."/>
            <person name="Wang X."/>
            <person name="Zhu J."/>
            <person name="Ruan X."/>
            <person name="Zhao L."/>
            <person name="Wei J."/>
            <person name="Que T."/>
            <person name="Du C."/>
            <person name="Cheng J."/>
            <person name="Dai P."/>
            <person name="Han X."/>
            <person name="Huang E."/>
            <person name="Gao Y."/>
            <person name="Liu J."/>
            <person name="Shao H."/>
            <person name="Ye R."/>
            <person name="Li L."/>
            <person name="Wei W."/>
            <person name="Wang X."/>
            <person name="Wang C."/>
            <person name="Huo Q."/>
            <person name="Li W."/>
            <person name="Guo W."/>
            <person name="Chen H."/>
            <person name="Chen S."/>
            <person name="Zhou L."/>
            <person name="Zhou L."/>
            <person name="Ni X."/>
            <person name="Tian J."/>
            <person name="Zhou Y."/>
            <person name="Sheng Y."/>
            <person name="Liu T."/>
            <person name="Pan Y."/>
            <person name="Xia L."/>
            <person name="Li J."/>
            <person name="Zhao F."/>
            <person name="Cao W."/>
        </authorList>
    </citation>
    <scope>NUCLEOTIDE SEQUENCE</scope>
    <source>
        <strain evidence="1">Rmic-2018</strain>
        <tissue evidence="1">Larvae</tissue>
    </source>
</reference>
<dbReference type="Proteomes" id="UP000821866">
    <property type="component" value="Unassembled WGS sequence"/>
</dbReference>
<protein>
    <recommendedName>
        <fullName evidence="3">Tick transposon</fullName>
    </recommendedName>
</protein>
<evidence type="ECO:0000313" key="2">
    <source>
        <dbReference type="Proteomes" id="UP000821866"/>
    </source>
</evidence>
<dbReference type="VEuPathDB" id="VectorBase:LOC119164243"/>
<accession>A0A9J6D3B1</accession>
<sequence length="256" mass="27365">MGEPLQIYQAAVDWCLHDPSSPANKKKTLAINTGLGGLSKRGSPICTLKRASASKIEEELAGRLIVYTDGSVIPDTGSATASCVMAALVWTASCHLLFAACSTAAETAGLHMAVDLLAANSPTCPVGGRVRLKNCVAGLGRAGTGRLRNTGTLHQTACPPCQWRRCFSALGPISCGNPEETSRLVVALAKEAYRSAIPVCRTVVASDFSRLTLRRLLLSCHPDYRVARMKPTNRLPHRGFTRRERSLLLNLHVGCS</sequence>
<keyword evidence="2" id="KW-1185">Reference proteome</keyword>
<name>A0A9J6D3B1_RHIMP</name>